<dbReference type="GeneTree" id="ENSGT00910000144582"/>
<dbReference type="SMART" id="SM00349">
    <property type="entry name" value="KRAB"/>
    <property type="match status" value="1"/>
</dbReference>
<dbReference type="GO" id="GO:0000981">
    <property type="term" value="F:DNA-binding transcription factor activity, RNA polymerase II-specific"/>
    <property type="evidence" value="ECO:0007669"/>
    <property type="project" value="TreeGrafter"/>
</dbReference>
<dbReference type="FunFam" id="3.30.160.60:FF:002860">
    <property type="entry name" value="Zinc finger imprinted 2"/>
    <property type="match status" value="1"/>
</dbReference>
<evidence type="ECO:0000256" key="7">
    <source>
        <dbReference type="ARBA" id="ARBA00023125"/>
    </source>
</evidence>
<keyword evidence="8" id="KW-0539">Nucleus</keyword>
<dbReference type="SMART" id="SM00355">
    <property type="entry name" value="ZnF_C2H2"/>
    <property type="match status" value="5"/>
</dbReference>
<dbReference type="GO" id="GO:0005634">
    <property type="term" value="C:nucleus"/>
    <property type="evidence" value="ECO:0007669"/>
    <property type="project" value="UniProtKB-SubCell"/>
</dbReference>
<dbReference type="GO" id="GO:0008270">
    <property type="term" value="F:zinc ion binding"/>
    <property type="evidence" value="ECO:0007669"/>
    <property type="project" value="UniProtKB-KW"/>
</dbReference>
<sequence>MSYLTAAQRKLHREVTLENYRNLVSFGYQFAKPYIISCLEEEESCTIEEGSNAVIEEESHAVEEGSSTVRYQGYEKKPETKELIPEQNLTIEQSSLAEVENPAVGNFLHECLEESSIDDPSELHQHRQKKILIPITMSDPKIPQERSQSSDEFERSCNRIEQSEDLLEKNPQECTTLGMCTRPQTVNRPTCDLCKRTFTTRGALVRHEQIHTGKKPYECKQCGEAFYLMPHLIRHQRTHFGRKRSQCSESRKSLIQHGNACGQVRIHSQEDFYECFQCGKAFIQNVHLFQHLKAHEAAKPVPSEFPCNKTYLIRYQRKHDYVGKRACQCCHCGKAFSQISHLIQHYRIHAQEKPYQCQLCGKCFSLPSYLTQHYQLHFQEKPSEWNDC</sequence>
<dbReference type="InterPro" id="IPR036051">
    <property type="entry name" value="KRAB_dom_sf"/>
</dbReference>
<reference evidence="12" key="2">
    <citation type="submission" date="2025-08" db="UniProtKB">
        <authorList>
            <consortium name="Ensembl"/>
        </authorList>
    </citation>
    <scope>IDENTIFICATION</scope>
    <source>
        <strain evidence="12">Thorbecke</strain>
    </source>
</reference>
<keyword evidence="4" id="KW-0677">Repeat</keyword>
<evidence type="ECO:0000256" key="9">
    <source>
        <dbReference type="PROSITE-ProRule" id="PRU00042"/>
    </source>
</evidence>
<feature type="domain" description="C2H2-type" evidence="10">
    <location>
        <begin position="273"/>
        <end position="300"/>
    </location>
</feature>
<dbReference type="PANTHER" id="PTHR24381">
    <property type="entry name" value="ZINC FINGER PROTEIN"/>
    <property type="match status" value="1"/>
</dbReference>
<dbReference type="Pfam" id="PF00096">
    <property type="entry name" value="zf-C2H2"/>
    <property type="match status" value="5"/>
</dbReference>
<feature type="domain" description="KRAB" evidence="11">
    <location>
        <begin position="1"/>
        <end position="58"/>
    </location>
</feature>
<dbReference type="Ensembl" id="ENSOCUT00000033406.2">
    <property type="protein sequence ID" value="ENSOCUP00000026454.1"/>
    <property type="gene ID" value="ENSOCUG00000029642.2"/>
</dbReference>
<evidence type="ECO:0000256" key="3">
    <source>
        <dbReference type="ARBA" id="ARBA00022723"/>
    </source>
</evidence>
<comment type="similarity">
    <text evidence="2">Belongs to the krueppel C2H2-type zinc-finger protein family.</text>
</comment>
<dbReference type="PROSITE" id="PS00028">
    <property type="entry name" value="ZINC_FINGER_C2H2_1"/>
    <property type="match status" value="5"/>
</dbReference>
<dbReference type="HOGENOM" id="CLU_002678_0_2_1"/>
<dbReference type="PaxDb" id="9986-ENSOCUP00000026454"/>
<organism evidence="12 13">
    <name type="scientific">Oryctolagus cuniculus</name>
    <name type="common">Rabbit</name>
    <dbReference type="NCBI Taxonomy" id="9986"/>
    <lineage>
        <taxon>Eukaryota</taxon>
        <taxon>Metazoa</taxon>
        <taxon>Chordata</taxon>
        <taxon>Craniata</taxon>
        <taxon>Vertebrata</taxon>
        <taxon>Euteleostomi</taxon>
        <taxon>Mammalia</taxon>
        <taxon>Eutheria</taxon>
        <taxon>Euarchontoglires</taxon>
        <taxon>Glires</taxon>
        <taxon>Lagomorpha</taxon>
        <taxon>Leporidae</taxon>
        <taxon>Oryctolagus</taxon>
    </lineage>
</organism>
<evidence type="ECO:0000256" key="1">
    <source>
        <dbReference type="ARBA" id="ARBA00004123"/>
    </source>
</evidence>
<proteinExistence type="inferred from homology"/>
<feature type="domain" description="C2H2-type" evidence="10">
    <location>
        <begin position="355"/>
        <end position="382"/>
    </location>
</feature>
<protein>
    <submittedName>
        <fullName evidence="12">Uncharacterized protein</fullName>
    </submittedName>
</protein>
<dbReference type="PROSITE" id="PS50805">
    <property type="entry name" value="KRAB"/>
    <property type="match status" value="1"/>
</dbReference>
<dbReference type="SUPFAM" id="SSF57667">
    <property type="entry name" value="beta-beta-alpha zinc fingers"/>
    <property type="match status" value="3"/>
</dbReference>
<dbReference type="OMA" id="GKAFYLM"/>
<dbReference type="SMR" id="U3KMJ6"/>
<evidence type="ECO:0000313" key="12">
    <source>
        <dbReference type="Ensembl" id="ENSOCUP00000026454.1"/>
    </source>
</evidence>
<reference evidence="12 13" key="1">
    <citation type="journal article" date="2011" name="Nature">
        <title>A high-resolution map of human evolutionary constraint using 29 mammals.</title>
        <authorList>
            <person name="Lindblad-Toh K."/>
            <person name="Garber M."/>
            <person name="Zuk O."/>
            <person name="Lin M.F."/>
            <person name="Parker B.J."/>
            <person name="Washietl S."/>
            <person name="Kheradpour P."/>
            <person name="Ernst J."/>
            <person name="Jordan G."/>
            <person name="Mauceli E."/>
            <person name="Ward L.D."/>
            <person name="Lowe C.B."/>
            <person name="Holloway A.K."/>
            <person name="Clamp M."/>
            <person name="Gnerre S."/>
            <person name="Alfoldi J."/>
            <person name="Beal K."/>
            <person name="Chang J."/>
            <person name="Clawson H."/>
            <person name="Cuff J."/>
            <person name="Di Palma F."/>
            <person name="Fitzgerald S."/>
            <person name="Flicek P."/>
            <person name="Guttman M."/>
            <person name="Hubisz M.J."/>
            <person name="Jaffe D.B."/>
            <person name="Jungreis I."/>
            <person name="Kent W.J."/>
            <person name="Kostka D."/>
            <person name="Lara M."/>
            <person name="Martins A.L."/>
            <person name="Massingham T."/>
            <person name="Moltke I."/>
            <person name="Raney B.J."/>
            <person name="Rasmussen M.D."/>
            <person name="Robinson J."/>
            <person name="Stark A."/>
            <person name="Vilella A.J."/>
            <person name="Wen J."/>
            <person name="Xie X."/>
            <person name="Zody M.C."/>
            <person name="Baldwin J."/>
            <person name="Bloom T."/>
            <person name="Chin C.W."/>
            <person name="Heiman D."/>
            <person name="Nicol R."/>
            <person name="Nusbaum C."/>
            <person name="Young S."/>
            <person name="Wilkinson J."/>
            <person name="Worley K.C."/>
            <person name="Kovar C.L."/>
            <person name="Muzny D.M."/>
            <person name="Gibbs R.A."/>
            <person name="Cree A."/>
            <person name="Dihn H.H."/>
            <person name="Fowler G."/>
            <person name="Jhangiani S."/>
            <person name="Joshi V."/>
            <person name="Lee S."/>
            <person name="Lewis L.R."/>
            <person name="Nazareth L.V."/>
            <person name="Okwuonu G."/>
            <person name="Santibanez J."/>
            <person name="Warren W.C."/>
            <person name="Mardis E.R."/>
            <person name="Weinstock G.M."/>
            <person name="Wilson R.K."/>
            <person name="Delehaunty K."/>
            <person name="Dooling D."/>
            <person name="Fronik C."/>
            <person name="Fulton L."/>
            <person name="Fulton B."/>
            <person name="Graves T."/>
            <person name="Minx P."/>
            <person name="Sodergren E."/>
            <person name="Birney E."/>
            <person name="Margulies E.H."/>
            <person name="Herrero J."/>
            <person name="Green E.D."/>
            <person name="Haussler D."/>
            <person name="Siepel A."/>
            <person name="Goldman N."/>
            <person name="Pollard K.S."/>
            <person name="Pedersen J.S."/>
            <person name="Lander E.S."/>
            <person name="Kellis M."/>
        </authorList>
    </citation>
    <scope>NUCLEOTIDE SEQUENCE [LARGE SCALE GENOMIC DNA]</scope>
    <source>
        <strain evidence="13">Thorbecke</strain>
    </source>
</reference>
<dbReference type="AlphaFoldDB" id="U3KMJ6"/>
<keyword evidence="5 9" id="KW-0863">Zinc-finger</keyword>
<reference evidence="12" key="3">
    <citation type="submission" date="2025-09" db="UniProtKB">
        <authorList>
            <consortium name="Ensembl"/>
        </authorList>
    </citation>
    <scope>IDENTIFICATION</scope>
    <source>
        <strain evidence="12">Thorbecke</strain>
    </source>
</reference>
<accession>U3KMJ6</accession>
<evidence type="ECO:0000256" key="2">
    <source>
        <dbReference type="ARBA" id="ARBA00006991"/>
    </source>
</evidence>
<evidence type="ECO:0000256" key="6">
    <source>
        <dbReference type="ARBA" id="ARBA00022833"/>
    </source>
</evidence>
<dbReference type="PROSITE" id="PS50157">
    <property type="entry name" value="ZINC_FINGER_C2H2_2"/>
    <property type="match status" value="5"/>
</dbReference>
<dbReference type="SUPFAM" id="SSF109640">
    <property type="entry name" value="KRAB domain (Kruppel-associated box)"/>
    <property type="match status" value="1"/>
</dbReference>
<dbReference type="InterPro" id="IPR001909">
    <property type="entry name" value="KRAB"/>
</dbReference>
<evidence type="ECO:0000259" key="11">
    <source>
        <dbReference type="PROSITE" id="PS50805"/>
    </source>
</evidence>
<feature type="domain" description="C2H2-type" evidence="10">
    <location>
        <begin position="189"/>
        <end position="216"/>
    </location>
</feature>
<dbReference type="FunFam" id="3.30.160.60:FF:000352">
    <property type="entry name" value="zinc finger protein 3 homolog"/>
    <property type="match status" value="1"/>
</dbReference>
<keyword evidence="13" id="KW-1185">Reference proteome</keyword>
<dbReference type="InterPro" id="IPR036236">
    <property type="entry name" value="Znf_C2H2_sf"/>
</dbReference>
<evidence type="ECO:0000256" key="4">
    <source>
        <dbReference type="ARBA" id="ARBA00022737"/>
    </source>
</evidence>
<evidence type="ECO:0000256" key="8">
    <source>
        <dbReference type="ARBA" id="ARBA00023242"/>
    </source>
</evidence>
<dbReference type="FunFam" id="3.30.160.60:FF:001158">
    <property type="entry name" value="zinc finger protein 22"/>
    <property type="match status" value="1"/>
</dbReference>
<dbReference type="GO" id="GO:0000977">
    <property type="term" value="F:RNA polymerase II transcription regulatory region sequence-specific DNA binding"/>
    <property type="evidence" value="ECO:0007669"/>
    <property type="project" value="TreeGrafter"/>
</dbReference>
<keyword evidence="3" id="KW-0479">Metal-binding</keyword>
<dbReference type="FunFam" id="3.30.160.60:FF:003501">
    <property type="entry name" value="Zinc finger imprinted 2"/>
    <property type="match status" value="1"/>
</dbReference>
<name>U3KMJ6_RABIT</name>
<feature type="domain" description="C2H2-type" evidence="10">
    <location>
        <begin position="325"/>
        <end position="354"/>
    </location>
</feature>
<comment type="subcellular location">
    <subcellularLocation>
        <location evidence="1">Nucleus</location>
    </subcellularLocation>
</comment>
<keyword evidence="6" id="KW-0862">Zinc</keyword>
<dbReference type="Bgee" id="ENSOCUG00000029642">
    <property type="expression patterns" value="Expressed in testis"/>
</dbReference>
<evidence type="ECO:0000313" key="13">
    <source>
        <dbReference type="Proteomes" id="UP000001811"/>
    </source>
</evidence>
<dbReference type="InterPro" id="IPR013087">
    <property type="entry name" value="Znf_C2H2_type"/>
</dbReference>
<dbReference type="Pfam" id="PF01352">
    <property type="entry name" value="KRAB"/>
    <property type="match status" value="1"/>
</dbReference>
<dbReference type="Gene3D" id="6.10.140.140">
    <property type="match status" value="1"/>
</dbReference>
<keyword evidence="7" id="KW-0238">DNA-binding</keyword>
<dbReference type="PANTHER" id="PTHR24381:SF390">
    <property type="entry name" value="ZINC FINGER PROTEIN 37 HOMOLOG"/>
    <property type="match status" value="1"/>
</dbReference>
<evidence type="ECO:0000259" key="10">
    <source>
        <dbReference type="PROSITE" id="PS50157"/>
    </source>
</evidence>
<dbReference type="InParanoid" id="U3KMJ6"/>
<dbReference type="eggNOG" id="KOG1721">
    <property type="taxonomic scope" value="Eukaryota"/>
</dbReference>
<dbReference type="Proteomes" id="UP000001811">
    <property type="component" value="Unplaced"/>
</dbReference>
<evidence type="ECO:0000256" key="5">
    <source>
        <dbReference type="ARBA" id="ARBA00022771"/>
    </source>
</evidence>
<feature type="domain" description="C2H2-type" evidence="10">
    <location>
        <begin position="217"/>
        <end position="244"/>
    </location>
</feature>
<dbReference type="Gene3D" id="3.30.160.60">
    <property type="entry name" value="Classic Zinc Finger"/>
    <property type="match status" value="5"/>
</dbReference>